<feature type="transmembrane region" description="Helical" evidence="5">
    <location>
        <begin position="270"/>
        <end position="292"/>
    </location>
</feature>
<evidence type="ECO:0000256" key="1">
    <source>
        <dbReference type="ARBA" id="ARBA00004141"/>
    </source>
</evidence>
<evidence type="ECO:0000256" key="3">
    <source>
        <dbReference type="ARBA" id="ARBA00022989"/>
    </source>
</evidence>
<organism evidence="7 8">
    <name type="scientific">Candidatus Abyssobacteria bacterium SURF_17</name>
    <dbReference type="NCBI Taxonomy" id="2093361"/>
    <lineage>
        <taxon>Bacteria</taxon>
        <taxon>Pseudomonadati</taxon>
        <taxon>Candidatus Hydrogenedentota</taxon>
        <taxon>Candidatus Abyssobacteria</taxon>
    </lineage>
</organism>
<dbReference type="PANTHER" id="PTHR23531">
    <property type="entry name" value="QUINOLENE RESISTANCE PROTEIN NORA"/>
    <property type="match status" value="1"/>
</dbReference>
<dbReference type="InterPro" id="IPR011701">
    <property type="entry name" value="MFS"/>
</dbReference>
<dbReference type="InterPro" id="IPR005829">
    <property type="entry name" value="Sugar_transporter_CS"/>
</dbReference>
<feature type="transmembrane region" description="Helical" evidence="5">
    <location>
        <begin position="240"/>
        <end position="258"/>
    </location>
</feature>
<reference evidence="7 8" key="1">
    <citation type="journal article" date="2017" name="ISME J.">
        <title>Energy and carbon metabolisms in a deep terrestrial subsurface fluid microbial community.</title>
        <authorList>
            <person name="Momper L."/>
            <person name="Jungbluth S.P."/>
            <person name="Lee M.D."/>
            <person name="Amend J.P."/>
        </authorList>
    </citation>
    <scope>NUCLEOTIDE SEQUENCE [LARGE SCALE GENOMIC DNA]</scope>
    <source>
        <strain evidence="7">SURF_17</strain>
    </source>
</reference>
<evidence type="ECO:0000256" key="4">
    <source>
        <dbReference type="ARBA" id="ARBA00023136"/>
    </source>
</evidence>
<feature type="transmembrane region" description="Helical" evidence="5">
    <location>
        <begin position="12"/>
        <end position="32"/>
    </location>
</feature>
<dbReference type="AlphaFoldDB" id="A0A419ERS9"/>
<dbReference type="EMBL" id="QZKI01000119">
    <property type="protein sequence ID" value="RJP66110.1"/>
    <property type="molecule type" value="Genomic_DNA"/>
</dbReference>
<keyword evidence="3 5" id="KW-1133">Transmembrane helix</keyword>
<keyword evidence="2 5" id="KW-0812">Transmembrane</keyword>
<feature type="transmembrane region" description="Helical" evidence="5">
    <location>
        <begin position="44"/>
        <end position="64"/>
    </location>
</feature>
<proteinExistence type="predicted"/>
<protein>
    <submittedName>
        <fullName evidence="7">MFS transporter</fullName>
    </submittedName>
</protein>
<dbReference type="Pfam" id="PF07690">
    <property type="entry name" value="MFS_1"/>
    <property type="match status" value="1"/>
</dbReference>
<evidence type="ECO:0000256" key="2">
    <source>
        <dbReference type="ARBA" id="ARBA00022692"/>
    </source>
</evidence>
<comment type="subcellular location">
    <subcellularLocation>
        <location evidence="1">Membrane</location>
        <topology evidence="1">Multi-pass membrane protein</topology>
    </subcellularLocation>
</comment>
<dbReference type="InterPro" id="IPR036259">
    <property type="entry name" value="MFS_trans_sf"/>
</dbReference>
<feature type="transmembrane region" description="Helical" evidence="5">
    <location>
        <begin position="99"/>
        <end position="123"/>
    </location>
</feature>
<sequence>MRNSDQAFGRNFTFSFACNVCVISNLVFFLYFNRYLETLGATAAQIGLFMGAFALGSVVSRPTVGVSVDKYGRKRVLYFGLSLMLLANAGYFLCRELNWLIIAVRVLHGAGFGCYITAIFTIVVDDTPAARRAKVIGVFGLSGMSTYALVPIVAEFILEHRGFKSLFAAALLMLVLSVFISRFLEEHSPSELEFPPIGFITLMRQIDLFIPVGALFFYCTGAGALFNFIAVYLAPRDISISYFFIASSTAGAIVRLYLGHLADVYGRRLVALPAFAAGSVALLWLGLFHFRWELLLCGLLWGVGIGFAVPAVAASIVDRVHPQDRGKGLALFTASFDTGVMAGSFTYGAVAVHIGYAHMYVVAAAVMLVAIAIARFFRN</sequence>
<dbReference type="PANTHER" id="PTHR23531:SF1">
    <property type="entry name" value="QUINOLENE RESISTANCE PROTEIN NORA"/>
    <property type="match status" value="1"/>
</dbReference>
<name>A0A419ERS9_9BACT</name>
<feature type="transmembrane region" description="Helical" evidence="5">
    <location>
        <begin position="356"/>
        <end position="377"/>
    </location>
</feature>
<evidence type="ECO:0000313" key="8">
    <source>
        <dbReference type="Proteomes" id="UP000285961"/>
    </source>
</evidence>
<dbReference type="SUPFAM" id="SSF103473">
    <property type="entry name" value="MFS general substrate transporter"/>
    <property type="match status" value="1"/>
</dbReference>
<dbReference type="InterPro" id="IPR052714">
    <property type="entry name" value="MFS_Exporter"/>
</dbReference>
<feature type="transmembrane region" description="Helical" evidence="5">
    <location>
        <begin position="208"/>
        <end position="234"/>
    </location>
</feature>
<dbReference type="GO" id="GO:0022857">
    <property type="term" value="F:transmembrane transporter activity"/>
    <property type="evidence" value="ECO:0007669"/>
    <property type="project" value="InterPro"/>
</dbReference>
<feature type="domain" description="Major facilitator superfamily (MFS) profile" evidence="6">
    <location>
        <begin position="1"/>
        <end position="379"/>
    </location>
</feature>
<dbReference type="PROSITE" id="PS50850">
    <property type="entry name" value="MFS"/>
    <property type="match status" value="1"/>
</dbReference>
<feature type="transmembrane region" description="Helical" evidence="5">
    <location>
        <begin position="166"/>
        <end position="184"/>
    </location>
</feature>
<comment type="caution">
    <text evidence="7">The sequence shown here is derived from an EMBL/GenBank/DDBJ whole genome shotgun (WGS) entry which is preliminary data.</text>
</comment>
<evidence type="ECO:0000313" key="7">
    <source>
        <dbReference type="EMBL" id="RJP66110.1"/>
    </source>
</evidence>
<evidence type="ECO:0000256" key="5">
    <source>
        <dbReference type="SAM" id="Phobius"/>
    </source>
</evidence>
<dbReference type="InterPro" id="IPR020846">
    <property type="entry name" value="MFS_dom"/>
</dbReference>
<accession>A0A419ERS9</accession>
<dbReference type="PROSITE" id="PS00216">
    <property type="entry name" value="SUGAR_TRANSPORT_1"/>
    <property type="match status" value="1"/>
</dbReference>
<feature type="transmembrane region" description="Helical" evidence="5">
    <location>
        <begin position="298"/>
        <end position="317"/>
    </location>
</feature>
<dbReference type="Proteomes" id="UP000285961">
    <property type="component" value="Unassembled WGS sequence"/>
</dbReference>
<dbReference type="Gene3D" id="1.20.1250.20">
    <property type="entry name" value="MFS general substrate transporter like domains"/>
    <property type="match status" value="1"/>
</dbReference>
<feature type="transmembrane region" description="Helical" evidence="5">
    <location>
        <begin position="135"/>
        <end position="154"/>
    </location>
</feature>
<feature type="transmembrane region" description="Helical" evidence="5">
    <location>
        <begin position="76"/>
        <end position="93"/>
    </location>
</feature>
<evidence type="ECO:0000259" key="6">
    <source>
        <dbReference type="PROSITE" id="PS50850"/>
    </source>
</evidence>
<keyword evidence="4 5" id="KW-0472">Membrane</keyword>
<dbReference type="GO" id="GO:0016020">
    <property type="term" value="C:membrane"/>
    <property type="evidence" value="ECO:0007669"/>
    <property type="project" value="UniProtKB-SubCell"/>
</dbReference>
<gene>
    <name evidence="7" type="ORF">C4532_16530</name>
</gene>